<dbReference type="AlphaFoldDB" id="A0A9J6AJK8"/>
<accession>A0A9J6AJK8</accession>
<dbReference type="OrthoDB" id="10575064at2759"/>
<keyword evidence="1" id="KW-0812">Transmembrane</keyword>
<feature type="transmembrane region" description="Helical" evidence="1">
    <location>
        <begin position="12"/>
        <end position="31"/>
    </location>
</feature>
<gene>
    <name evidence="2" type="ORF">H5410_010024</name>
</gene>
<dbReference type="EMBL" id="JACXVP010000002">
    <property type="protein sequence ID" value="KAG5624806.1"/>
    <property type="molecule type" value="Genomic_DNA"/>
</dbReference>
<keyword evidence="1" id="KW-1133">Transmembrane helix</keyword>
<keyword evidence="3" id="KW-1185">Reference proteome</keyword>
<name>A0A9J6AJK8_SOLCO</name>
<protein>
    <submittedName>
        <fullName evidence="2">Uncharacterized protein</fullName>
    </submittedName>
</protein>
<comment type="caution">
    <text evidence="2">The sequence shown here is derived from an EMBL/GenBank/DDBJ whole genome shotgun (WGS) entry which is preliminary data.</text>
</comment>
<evidence type="ECO:0000313" key="2">
    <source>
        <dbReference type="EMBL" id="KAG5624806.1"/>
    </source>
</evidence>
<evidence type="ECO:0000256" key="1">
    <source>
        <dbReference type="SAM" id="Phobius"/>
    </source>
</evidence>
<dbReference type="Proteomes" id="UP000824120">
    <property type="component" value="Chromosome 2"/>
</dbReference>
<organism evidence="2 3">
    <name type="scientific">Solanum commersonii</name>
    <name type="common">Commerson's wild potato</name>
    <name type="synonym">Commerson's nightshade</name>
    <dbReference type="NCBI Taxonomy" id="4109"/>
    <lineage>
        <taxon>Eukaryota</taxon>
        <taxon>Viridiplantae</taxon>
        <taxon>Streptophyta</taxon>
        <taxon>Embryophyta</taxon>
        <taxon>Tracheophyta</taxon>
        <taxon>Spermatophyta</taxon>
        <taxon>Magnoliopsida</taxon>
        <taxon>eudicotyledons</taxon>
        <taxon>Gunneridae</taxon>
        <taxon>Pentapetalae</taxon>
        <taxon>asterids</taxon>
        <taxon>lamiids</taxon>
        <taxon>Solanales</taxon>
        <taxon>Solanaceae</taxon>
        <taxon>Solanoideae</taxon>
        <taxon>Solaneae</taxon>
        <taxon>Solanum</taxon>
    </lineage>
</organism>
<evidence type="ECO:0000313" key="3">
    <source>
        <dbReference type="Proteomes" id="UP000824120"/>
    </source>
</evidence>
<sequence>MGRAISVLLQPRWILIFLGVLLVIFLASSIFQKEHEMVDEVYEVTHRVFLDVDIDKQRADKLWFGIVCASFKDNDTNELALLYTSPVPR</sequence>
<proteinExistence type="predicted"/>
<reference evidence="2 3" key="1">
    <citation type="submission" date="2020-09" db="EMBL/GenBank/DDBJ databases">
        <title>De no assembly of potato wild relative species, Solanum commersonii.</title>
        <authorList>
            <person name="Cho K."/>
        </authorList>
    </citation>
    <scope>NUCLEOTIDE SEQUENCE [LARGE SCALE GENOMIC DNA]</scope>
    <source>
        <strain evidence="2">LZ3.2</strain>
        <tissue evidence="2">Leaf</tissue>
    </source>
</reference>
<keyword evidence="1" id="KW-0472">Membrane</keyword>